<protein>
    <submittedName>
        <fullName evidence="3">Uncharacterized protein</fullName>
    </submittedName>
</protein>
<dbReference type="EMBL" id="CP089275">
    <property type="protein sequence ID" value="USP75864.1"/>
    <property type="molecule type" value="Genomic_DNA"/>
</dbReference>
<feature type="compositionally biased region" description="Low complexity" evidence="1">
    <location>
        <begin position="16"/>
        <end position="27"/>
    </location>
</feature>
<sequence length="421" mass="45417">MKTEDYITQPAPALGLPSTSTPSTPTPRRLKSSTLFCRILVAASLILITLYHNGGIMHLADTQSLPDYHFIFIPFINEFSSKHVPQVMCTVDGVDIHMPVDTGSTGTLIGAPLLPNIPPTAGTPAHHFFTSSRILYVGRLVELAMNFTGQGGSYATAVVPVLIVDKSWRCPWYDPLVDSFECPTGPHGEQAVERDTSQITYMGIGFGRNAPKDGMPFATPSVNPLLNVYSINGEPLASGSMRLGYIVSREGVQVGLTTASIKGFAFTRLEPGLTYAEDNRDWKMAKMCFSINGEGRNCGHVLVDTGIAQMYIRTEKGVSMPTVVIPNPNPDGHAKMVKRVKPGTKLTIGFPSLDQPIMSYSFAVGERLAVEPTQVIPQLPKSPPYVNTGRNLLFRYSIAYDAVGGCFGFRSVGGSGAASVL</sequence>
<name>A0A9Q9DRM8_CURCL</name>
<proteinExistence type="predicted"/>
<feature type="transmembrane region" description="Helical" evidence="2">
    <location>
        <begin position="35"/>
        <end position="54"/>
    </location>
</feature>
<dbReference type="AlphaFoldDB" id="A0A9Q9DRM8"/>
<evidence type="ECO:0000313" key="4">
    <source>
        <dbReference type="Proteomes" id="UP001056012"/>
    </source>
</evidence>
<reference evidence="3" key="1">
    <citation type="submission" date="2021-12" db="EMBL/GenBank/DDBJ databases">
        <title>Curvularia clavata genome.</title>
        <authorList>
            <person name="Cao Y."/>
        </authorList>
    </citation>
    <scope>NUCLEOTIDE SEQUENCE</scope>
    <source>
        <strain evidence="3">Yc1106</strain>
    </source>
</reference>
<gene>
    <name evidence="3" type="ORF">yc1106_03138</name>
</gene>
<evidence type="ECO:0000256" key="1">
    <source>
        <dbReference type="SAM" id="MobiDB-lite"/>
    </source>
</evidence>
<feature type="region of interest" description="Disordered" evidence="1">
    <location>
        <begin position="1"/>
        <end position="28"/>
    </location>
</feature>
<dbReference type="VEuPathDB" id="FungiDB:yc1106_03138"/>
<dbReference type="OrthoDB" id="5291209at2759"/>
<keyword evidence="2" id="KW-0812">Transmembrane</keyword>
<organism evidence="3 4">
    <name type="scientific">Curvularia clavata</name>
    <dbReference type="NCBI Taxonomy" id="95742"/>
    <lineage>
        <taxon>Eukaryota</taxon>
        <taxon>Fungi</taxon>
        <taxon>Dikarya</taxon>
        <taxon>Ascomycota</taxon>
        <taxon>Pezizomycotina</taxon>
        <taxon>Dothideomycetes</taxon>
        <taxon>Pleosporomycetidae</taxon>
        <taxon>Pleosporales</taxon>
        <taxon>Pleosporineae</taxon>
        <taxon>Pleosporaceae</taxon>
        <taxon>Curvularia</taxon>
    </lineage>
</organism>
<evidence type="ECO:0000256" key="2">
    <source>
        <dbReference type="SAM" id="Phobius"/>
    </source>
</evidence>
<keyword evidence="2" id="KW-0472">Membrane</keyword>
<evidence type="ECO:0000313" key="3">
    <source>
        <dbReference type="EMBL" id="USP75864.1"/>
    </source>
</evidence>
<accession>A0A9Q9DRM8</accession>
<dbReference type="Proteomes" id="UP001056012">
    <property type="component" value="Chromosome 2"/>
</dbReference>
<keyword evidence="2" id="KW-1133">Transmembrane helix</keyword>
<keyword evidence="4" id="KW-1185">Reference proteome</keyword>